<accession>A0AAV9B0T7</accession>
<organism evidence="1 2">
    <name type="scientific">Acorus gramineus</name>
    <name type="common">Dwarf sweet flag</name>
    <dbReference type="NCBI Taxonomy" id="55184"/>
    <lineage>
        <taxon>Eukaryota</taxon>
        <taxon>Viridiplantae</taxon>
        <taxon>Streptophyta</taxon>
        <taxon>Embryophyta</taxon>
        <taxon>Tracheophyta</taxon>
        <taxon>Spermatophyta</taxon>
        <taxon>Magnoliopsida</taxon>
        <taxon>Liliopsida</taxon>
        <taxon>Acoraceae</taxon>
        <taxon>Acorus</taxon>
    </lineage>
</organism>
<dbReference type="Proteomes" id="UP001179952">
    <property type="component" value="Unassembled WGS sequence"/>
</dbReference>
<reference evidence="1" key="2">
    <citation type="submission" date="2023-06" db="EMBL/GenBank/DDBJ databases">
        <authorList>
            <person name="Ma L."/>
            <person name="Liu K.-W."/>
            <person name="Li Z."/>
            <person name="Hsiao Y.-Y."/>
            <person name="Qi Y."/>
            <person name="Fu T."/>
            <person name="Tang G."/>
            <person name="Zhang D."/>
            <person name="Sun W.-H."/>
            <person name="Liu D.-K."/>
            <person name="Li Y."/>
            <person name="Chen G.-Z."/>
            <person name="Liu X.-D."/>
            <person name="Liao X.-Y."/>
            <person name="Jiang Y.-T."/>
            <person name="Yu X."/>
            <person name="Hao Y."/>
            <person name="Huang J."/>
            <person name="Zhao X.-W."/>
            <person name="Ke S."/>
            <person name="Chen Y.-Y."/>
            <person name="Wu W.-L."/>
            <person name="Hsu J.-L."/>
            <person name="Lin Y.-F."/>
            <person name="Huang M.-D."/>
            <person name="Li C.-Y."/>
            <person name="Huang L."/>
            <person name="Wang Z.-W."/>
            <person name="Zhao X."/>
            <person name="Zhong W.-Y."/>
            <person name="Peng D.-H."/>
            <person name="Ahmad S."/>
            <person name="Lan S."/>
            <person name="Zhang J.-S."/>
            <person name="Tsai W.-C."/>
            <person name="Van De Peer Y."/>
            <person name="Liu Z.-J."/>
        </authorList>
    </citation>
    <scope>NUCLEOTIDE SEQUENCE</scope>
    <source>
        <strain evidence="1">SCP</strain>
        <tissue evidence="1">Leaves</tissue>
    </source>
</reference>
<evidence type="ECO:0000313" key="2">
    <source>
        <dbReference type="Proteomes" id="UP001179952"/>
    </source>
</evidence>
<sequence>MTQNEQEWIEYSNVMTDVVESSGLPMKIFYDLRGNHDNFGVSEAGGMYDYFQKYSINAALGRTGIVHSVTLQVSGSPSMIIIVRPFISR</sequence>
<protein>
    <submittedName>
        <fullName evidence="1">Metallophosphoesterase</fullName>
    </submittedName>
</protein>
<gene>
    <name evidence="1" type="ORF">QJS04_geneDACA014177</name>
</gene>
<reference evidence="1" key="1">
    <citation type="journal article" date="2023" name="Nat. Commun.">
        <title>Diploid and tetraploid genomes of Acorus and the evolution of monocots.</title>
        <authorList>
            <person name="Ma L."/>
            <person name="Liu K.W."/>
            <person name="Li Z."/>
            <person name="Hsiao Y.Y."/>
            <person name="Qi Y."/>
            <person name="Fu T."/>
            <person name="Tang G.D."/>
            <person name="Zhang D."/>
            <person name="Sun W.H."/>
            <person name="Liu D.K."/>
            <person name="Li Y."/>
            <person name="Chen G.Z."/>
            <person name="Liu X.D."/>
            <person name="Liao X.Y."/>
            <person name="Jiang Y.T."/>
            <person name="Yu X."/>
            <person name="Hao Y."/>
            <person name="Huang J."/>
            <person name="Zhao X.W."/>
            <person name="Ke S."/>
            <person name="Chen Y.Y."/>
            <person name="Wu W.L."/>
            <person name="Hsu J.L."/>
            <person name="Lin Y.F."/>
            <person name="Huang M.D."/>
            <person name="Li C.Y."/>
            <person name="Huang L."/>
            <person name="Wang Z.W."/>
            <person name="Zhao X."/>
            <person name="Zhong W.Y."/>
            <person name="Peng D.H."/>
            <person name="Ahmad S."/>
            <person name="Lan S."/>
            <person name="Zhang J.S."/>
            <person name="Tsai W.C."/>
            <person name="Van de Peer Y."/>
            <person name="Liu Z.J."/>
        </authorList>
    </citation>
    <scope>NUCLEOTIDE SEQUENCE</scope>
    <source>
        <strain evidence="1">SCP</strain>
    </source>
</reference>
<dbReference type="PANTHER" id="PTHR14795">
    <property type="entry name" value="HELICASE RELATED"/>
    <property type="match status" value="1"/>
</dbReference>
<dbReference type="PANTHER" id="PTHR14795:SF0">
    <property type="entry name" value="TRANSMEMBRANE PROTEIN 62"/>
    <property type="match status" value="1"/>
</dbReference>
<name>A0AAV9B0T7_ACOGR</name>
<dbReference type="AlphaFoldDB" id="A0AAV9B0T7"/>
<dbReference type="EMBL" id="JAUJYN010000005">
    <property type="protein sequence ID" value="KAK1270050.1"/>
    <property type="molecule type" value="Genomic_DNA"/>
</dbReference>
<comment type="caution">
    <text evidence="1">The sequence shown here is derived from an EMBL/GenBank/DDBJ whole genome shotgun (WGS) entry which is preliminary data.</text>
</comment>
<keyword evidence="2" id="KW-1185">Reference proteome</keyword>
<proteinExistence type="predicted"/>
<evidence type="ECO:0000313" key="1">
    <source>
        <dbReference type="EMBL" id="KAK1270050.1"/>
    </source>
</evidence>